<evidence type="ECO:0000259" key="1">
    <source>
        <dbReference type="Pfam" id="PF07693"/>
    </source>
</evidence>
<dbReference type="EMBL" id="JBHSAT010000004">
    <property type="protein sequence ID" value="MFC3876742.1"/>
    <property type="molecule type" value="Genomic_DNA"/>
</dbReference>
<dbReference type="SUPFAM" id="SSF52540">
    <property type="entry name" value="P-loop containing nucleoside triphosphate hydrolases"/>
    <property type="match status" value="1"/>
</dbReference>
<dbReference type="Pfam" id="PF07693">
    <property type="entry name" value="KAP_NTPase"/>
    <property type="match status" value="1"/>
</dbReference>
<reference evidence="3" key="1">
    <citation type="journal article" date="2019" name="Int. J. Syst. Evol. Microbiol.">
        <title>The Global Catalogue of Microorganisms (GCM) 10K type strain sequencing project: providing services to taxonomists for standard genome sequencing and annotation.</title>
        <authorList>
            <consortium name="The Broad Institute Genomics Platform"/>
            <consortium name="The Broad Institute Genome Sequencing Center for Infectious Disease"/>
            <person name="Wu L."/>
            <person name="Ma J."/>
        </authorList>
    </citation>
    <scope>NUCLEOTIDE SEQUENCE [LARGE SCALE GENOMIC DNA]</scope>
    <source>
        <strain evidence="3">CECT 8979</strain>
    </source>
</reference>
<dbReference type="Proteomes" id="UP001595812">
    <property type="component" value="Unassembled WGS sequence"/>
</dbReference>
<proteinExistence type="predicted"/>
<dbReference type="InterPro" id="IPR011646">
    <property type="entry name" value="KAP_P-loop"/>
</dbReference>
<organism evidence="2 3">
    <name type="scientific">Winogradskyella maritima</name>
    <dbReference type="NCBI Taxonomy" id="1517766"/>
    <lineage>
        <taxon>Bacteria</taxon>
        <taxon>Pseudomonadati</taxon>
        <taxon>Bacteroidota</taxon>
        <taxon>Flavobacteriia</taxon>
        <taxon>Flavobacteriales</taxon>
        <taxon>Flavobacteriaceae</taxon>
        <taxon>Winogradskyella</taxon>
    </lineage>
</organism>
<evidence type="ECO:0000313" key="2">
    <source>
        <dbReference type="EMBL" id="MFC3876742.1"/>
    </source>
</evidence>
<comment type="caution">
    <text evidence="2">The sequence shown here is derived from an EMBL/GenBank/DDBJ whole genome shotgun (WGS) entry which is preliminary data.</text>
</comment>
<dbReference type="InterPro" id="IPR027417">
    <property type="entry name" value="P-loop_NTPase"/>
</dbReference>
<dbReference type="RefSeq" id="WP_386097935.1">
    <property type="nucleotide sequence ID" value="NZ_JBHSAT010000004.1"/>
</dbReference>
<sequence length="615" mass="72309">MRTENIQDIIKAYLDKPQTQYALLINGGWGSGKTFFWKKSLVNVIESKDLKPMYISLNGVNSIEKLEQLIFIELIPKLGSSQSDIVKNLAAVSKNIANATSKFFFKSDLTDIAKGTSIKAFGFKKYCICFDDLERCKIPIDELFGYLADFIEHKSLKCIVLADEDKIKDQETNRALINGYDIIKEKIIGRVLNYDPELETIIPILIETYKNESSFYDFLKTKEDYIISVFKEQKIKNLRIVNFYLECIQTIYPTIKTKESQYITECLFLVAIFSIEFKQGKLQSKDATTFDDFKAIDANWYSRITSNYLSRQNKDEKRIKTRAELFYEKYLTSNIDKYHFYPSLYYYVLSGHFNKEIFKSELKVREPEVLSDEIIAFRRILDYKFRELDDEDFARVSKKVYDYAKKGVYWMYDYKQIANFFFYFSDKGLIKLTKEKIEKDLLKGLSISGKRKEIHEYTYTNLMHFKNENPETQIIVNAIKTIHQKIKAEEDTSISLQVIKYLKNENKVALATLFTENKLSKELLQYLDVPEILKLIPDISNDLIFVLSELFRERYDYGNPGEHMHLDLLFLEDFHKGVVDYYKHIVKTQPLRRHNVKDLISSLEKAIKKIKATMK</sequence>
<gene>
    <name evidence="2" type="ORF">ACFOSX_05805</name>
</gene>
<feature type="domain" description="KAP NTPase" evidence="1">
    <location>
        <begin position="11"/>
        <end position="90"/>
    </location>
</feature>
<evidence type="ECO:0000313" key="3">
    <source>
        <dbReference type="Proteomes" id="UP001595812"/>
    </source>
</evidence>
<name>A0ABV8AFB5_9FLAO</name>
<protein>
    <submittedName>
        <fullName evidence="2">P-loop NTPase fold protein</fullName>
    </submittedName>
</protein>
<dbReference type="Gene3D" id="3.40.50.300">
    <property type="entry name" value="P-loop containing nucleotide triphosphate hydrolases"/>
    <property type="match status" value="1"/>
</dbReference>
<keyword evidence="3" id="KW-1185">Reference proteome</keyword>
<accession>A0ABV8AFB5</accession>